<evidence type="ECO:0000256" key="2">
    <source>
        <dbReference type="ARBA" id="ARBA00023125"/>
    </source>
</evidence>
<evidence type="ECO:0000256" key="3">
    <source>
        <dbReference type="ARBA" id="ARBA00023163"/>
    </source>
</evidence>
<evidence type="ECO:0000256" key="1">
    <source>
        <dbReference type="ARBA" id="ARBA00023015"/>
    </source>
</evidence>
<dbReference type="PROSITE" id="PS01117">
    <property type="entry name" value="HTH_MARR_1"/>
    <property type="match status" value="1"/>
</dbReference>
<dbReference type="InterPro" id="IPR036388">
    <property type="entry name" value="WH-like_DNA-bd_sf"/>
</dbReference>
<keyword evidence="6" id="KW-1185">Reference proteome</keyword>
<evidence type="ECO:0000259" key="4">
    <source>
        <dbReference type="PROSITE" id="PS50995"/>
    </source>
</evidence>
<name>A0A1I0M5Z1_9BACT</name>
<dbReference type="GO" id="GO:0003700">
    <property type="term" value="F:DNA-binding transcription factor activity"/>
    <property type="evidence" value="ECO:0007669"/>
    <property type="project" value="InterPro"/>
</dbReference>
<keyword evidence="1" id="KW-0805">Transcription regulation</keyword>
<dbReference type="InterPro" id="IPR000835">
    <property type="entry name" value="HTH_MarR-typ"/>
</dbReference>
<dbReference type="EMBL" id="FOIR01000001">
    <property type="protein sequence ID" value="SEV83699.1"/>
    <property type="molecule type" value="Genomic_DNA"/>
</dbReference>
<sequence>MDFGKALFHLNNNLGYNLYRAYLLFHRELIRGLKGYGVTPEQWQVLIILWNHGSVTPTEISRVTLQDLPTISRMLVRMERDGWVKRVENEKDGRSFHVELTEKGRKSKNEMIIQIDNHFAAYMSEVPRDVHNDLRNELQHLRSILGDYTPVK</sequence>
<protein>
    <submittedName>
        <fullName evidence="5">Transcriptional regulator, MarR family</fullName>
    </submittedName>
</protein>
<reference evidence="6" key="1">
    <citation type="submission" date="2016-10" db="EMBL/GenBank/DDBJ databases">
        <authorList>
            <person name="Varghese N."/>
            <person name="Submissions S."/>
        </authorList>
    </citation>
    <scope>NUCLEOTIDE SEQUENCE [LARGE SCALE GENOMIC DNA]</scope>
    <source>
        <strain evidence="6">CGMCC 1.12402</strain>
    </source>
</reference>
<dbReference type="PRINTS" id="PR00598">
    <property type="entry name" value="HTHMARR"/>
</dbReference>
<dbReference type="SMART" id="SM00347">
    <property type="entry name" value="HTH_MARR"/>
    <property type="match status" value="1"/>
</dbReference>
<keyword evidence="2" id="KW-0238">DNA-binding</keyword>
<evidence type="ECO:0000313" key="6">
    <source>
        <dbReference type="Proteomes" id="UP000199437"/>
    </source>
</evidence>
<dbReference type="Pfam" id="PF12802">
    <property type="entry name" value="MarR_2"/>
    <property type="match status" value="1"/>
</dbReference>
<feature type="domain" description="HTH marR-type" evidence="4">
    <location>
        <begin position="11"/>
        <end position="150"/>
    </location>
</feature>
<gene>
    <name evidence="5" type="ORF">SAMN05216290_0094</name>
</gene>
<dbReference type="InterPro" id="IPR036390">
    <property type="entry name" value="WH_DNA-bd_sf"/>
</dbReference>
<dbReference type="InterPro" id="IPR023187">
    <property type="entry name" value="Tscrpt_reg_MarR-type_CS"/>
</dbReference>
<organism evidence="5 6">
    <name type="scientific">Roseivirga pacifica</name>
    <dbReference type="NCBI Taxonomy" id="1267423"/>
    <lineage>
        <taxon>Bacteria</taxon>
        <taxon>Pseudomonadati</taxon>
        <taxon>Bacteroidota</taxon>
        <taxon>Cytophagia</taxon>
        <taxon>Cytophagales</taxon>
        <taxon>Roseivirgaceae</taxon>
        <taxon>Roseivirga</taxon>
    </lineage>
</organism>
<keyword evidence="3" id="KW-0804">Transcription</keyword>
<proteinExistence type="predicted"/>
<dbReference type="PANTHER" id="PTHR33164:SF101">
    <property type="entry name" value="TRANSCRIPTIONAL REPRESSOR MPRA"/>
    <property type="match status" value="1"/>
</dbReference>
<dbReference type="PANTHER" id="PTHR33164">
    <property type="entry name" value="TRANSCRIPTIONAL REGULATOR, MARR FAMILY"/>
    <property type="match status" value="1"/>
</dbReference>
<dbReference type="RefSeq" id="WP_090256417.1">
    <property type="nucleotide sequence ID" value="NZ_FOIR01000001.1"/>
</dbReference>
<dbReference type="STRING" id="1267423.SAMN05216290_0094"/>
<dbReference type="PROSITE" id="PS50995">
    <property type="entry name" value="HTH_MARR_2"/>
    <property type="match status" value="1"/>
</dbReference>
<dbReference type="Proteomes" id="UP000199437">
    <property type="component" value="Unassembled WGS sequence"/>
</dbReference>
<dbReference type="InterPro" id="IPR039422">
    <property type="entry name" value="MarR/SlyA-like"/>
</dbReference>
<dbReference type="SUPFAM" id="SSF46785">
    <property type="entry name" value="Winged helix' DNA-binding domain"/>
    <property type="match status" value="1"/>
</dbReference>
<evidence type="ECO:0000313" key="5">
    <source>
        <dbReference type="EMBL" id="SEV83699.1"/>
    </source>
</evidence>
<dbReference type="OrthoDB" id="996843at2"/>
<dbReference type="AlphaFoldDB" id="A0A1I0M5Z1"/>
<accession>A0A1I0M5Z1</accession>
<dbReference type="Gene3D" id="1.10.10.10">
    <property type="entry name" value="Winged helix-like DNA-binding domain superfamily/Winged helix DNA-binding domain"/>
    <property type="match status" value="1"/>
</dbReference>
<dbReference type="GeneID" id="99984858"/>
<dbReference type="GO" id="GO:0003677">
    <property type="term" value="F:DNA binding"/>
    <property type="evidence" value="ECO:0007669"/>
    <property type="project" value="UniProtKB-KW"/>
</dbReference>
<dbReference type="GO" id="GO:0006950">
    <property type="term" value="P:response to stress"/>
    <property type="evidence" value="ECO:0007669"/>
    <property type="project" value="TreeGrafter"/>
</dbReference>